<dbReference type="AlphaFoldDB" id="A2G5N7"/>
<dbReference type="InterPro" id="IPR024365">
    <property type="entry name" value="DUF3839"/>
</dbReference>
<evidence type="ECO:0000313" key="3">
    <source>
        <dbReference type="EMBL" id="EAX87526.1"/>
    </source>
</evidence>
<dbReference type="EMBL" id="DS114437">
    <property type="protein sequence ID" value="EAX87526.1"/>
    <property type="molecule type" value="Genomic_DNA"/>
</dbReference>
<dbReference type="VEuPathDB" id="TrichDB:TVAGG3_0874280"/>
<dbReference type="VEuPathDB" id="TrichDB:TVAGG3_0313550"/>
<accession>A2G5N7</accession>
<dbReference type="InParanoid" id="A2G5N7"/>
<gene>
    <name evidence="3" type="ORF">TVAG_346590</name>
</gene>
<dbReference type="Pfam" id="PF12789">
    <property type="entry name" value="PTR"/>
    <property type="match status" value="2"/>
</dbReference>
<dbReference type="Pfam" id="PF21939">
    <property type="entry name" value="Gp10_C"/>
    <property type="match status" value="1"/>
</dbReference>
<evidence type="ECO:0000313" key="4">
    <source>
        <dbReference type="Proteomes" id="UP000001542"/>
    </source>
</evidence>
<dbReference type="InterPro" id="IPR053827">
    <property type="entry name" value="Gp10_C"/>
</dbReference>
<organism evidence="3 4">
    <name type="scientific">Trichomonas vaginalis (strain ATCC PRA-98 / G3)</name>
    <dbReference type="NCBI Taxonomy" id="412133"/>
    <lineage>
        <taxon>Eukaryota</taxon>
        <taxon>Metamonada</taxon>
        <taxon>Parabasalia</taxon>
        <taxon>Trichomonadida</taxon>
        <taxon>Trichomonadidae</taxon>
        <taxon>Trichomonas</taxon>
    </lineage>
</organism>
<reference evidence="3" key="1">
    <citation type="submission" date="2006-10" db="EMBL/GenBank/DDBJ databases">
        <authorList>
            <person name="Amadeo P."/>
            <person name="Zhao Q."/>
            <person name="Wortman J."/>
            <person name="Fraser-Liggett C."/>
            <person name="Carlton J."/>
        </authorList>
    </citation>
    <scope>NUCLEOTIDE SEQUENCE</scope>
    <source>
        <strain evidence="3">G3</strain>
    </source>
</reference>
<name>A2G5N7_TRIV3</name>
<evidence type="ECO:0000259" key="2">
    <source>
        <dbReference type="Pfam" id="PF21939"/>
    </source>
</evidence>
<dbReference type="PANTHER" id="PTHR19051:SF32">
    <property type="entry name" value="KERATIN-ASSOCIATED PROTEIN 13-3"/>
    <property type="match status" value="1"/>
</dbReference>
<evidence type="ECO:0000256" key="1">
    <source>
        <dbReference type="SAM" id="MobiDB-lite"/>
    </source>
</evidence>
<sequence>MNKVLKSHKHNISDINELQATLDSKADKNHTHESFTTVRADDIILNYTLGSSAPLENPSTSVKDTLNSLNSKCMNIEGHARNFETHELPAMLDKKADKEHTHKSFTTVSADDIILNYDLGSSAPLENPSTSVKDTLNNLDNSCRNIEGHARNFEVYELPAMLDKKADKTELQTLKTEILQTLYPIGSIYTSMNSTNPATVLGFGTWKQIVDKFLYCANSSKQTGGSKKIKEANLPPHTHTGTTNTTGSHSHSITKRGYTNLAAGSDRQGMNRYDISSDPVDSSAGIFCGTTGNHSHTFTTSNLDCSAKDETNEQYLYEMEDLIDHLPKLPEIQQQKLTIPEFDEIEVKATDSVEIKKFIRKVNYEFLGFHCNHKVMDKDCDMVYKNISDLYKSEEFKTYDNFVSLVAKCVWQIRDKDRRGKVWNEQIKPAAFELKKTIDALVVLAGFISMYNAKTMPQCSKCKAAIRKYNYSVKEIERMRNDYADLKKEAEKPAEDKMDMLTFLNKNYPTAEDFLLSDVKKKYKETFGIVKTFDILSEEIEATKLFRISNIHRIIHVKRL</sequence>
<proteinExistence type="predicted"/>
<dbReference type="PANTHER" id="PTHR19051">
    <property type="entry name" value="KERATIN-ASSOCIATED PROTEIN"/>
    <property type="match status" value="1"/>
</dbReference>
<dbReference type="Proteomes" id="UP000001542">
    <property type="component" value="Unassembled WGS sequence"/>
</dbReference>
<protein>
    <recommendedName>
        <fullName evidence="2">Baseplate structural protein Gp10 C-terminal domain-containing protein</fullName>
    </recommendedName>
</protein>
<feature type="compositionally biased region" description="Low complexity" evidence="1">
    <location>
        <begin position="237"/>
        <end position="251"/>
    </location>
</feature>
<dbReference type="VEuPathDB" id="TrichDB:TVAG_TEG_DS114437_1_4"/>
<reference evidence="3" key="2">
    <citation type="journal article" date="2007" name="Science">
        <title>Draft genome sequence of the sexually transmitted pathogen Trichomonas vaginalis.</title>
        <authorList>
            <person name="Carlton J.M."/>
            <person name="Hirt R.P."/>
            <person name="Silva J.C."/>
            <person name="Delcher A.L."/>
            <person name="Schatz M."/>
            <person name="Zhao Q."/>
            <person name="Wortman J.R."/>
            <person name="Bidwell S.L."/>
            <person name="Alsmark U.C.M."/>
            <person name="Besteiro S."/>
            <person name="Sicheritz-Ponten T."/>
            <person name="Noel C.J."/>
            <person name="Dacks J.B."/>
            <person name="Foster P.G."/>
            <person name="Simillion C."/>
            <person name="Van de Peer Y."/>
            <person name="Miranda-Saavedra D."/>
            <person name="Barton G.J."/>
            <person name="Westrop G.D."/>
            <person name="Mueller S."/>
            <person name="Dessi D."/>
            <person name="Fiori P.L."/>
            <person name="Ren Q."/>
            <person name="Paulsen I."/>
            <person name="Zhang H."/>
            <person name="Bastida-Corcuera F.D."/>
            <person name="Simoes-Barbosa A."/>
            <person name="Brown M.T."/>
            <person name="Hayes R.D."/>
            <person name="Mukherjee M."/>
            <person name="Okumura C.Y."/>
            <person name="Schneider R."/>
            <person name="Smith A.J."/>
            <person name="Vanacova S."/>
            <person name="Villalvazo M."/>
            <person name="Haas B.J."/>
            <person name="Pertea M."/>
            <person name="Feldblyum T.V."/>
            <person name="Utterback T.R."/>
            <person name="Shu C.L."/>
            <person name="Osoegawa K."/>
            <person name="de Jong P.J."/>
            <person name="Hrdy I."/>
            <person name="Horvathova L."/>
            <person name="Zubacova Z."/>
            <person name="Dolezal P."/>
            <person name="Malik S.B."/>
            <person name="Logsdon J.M. Jr."/>
            <person name="Henze K."/>
            <person name="Gupta A."/>
            <person name="Wang C.C."/>
            <person name="Dunne R.L."/>
            <person name="Upcroft J.A."/>
            <person name="Upcroft P."/>
            <person name="White O."/>
            <person name="Salzberg S.L."/>
            <person name="Tang P."/>
            <person name="Chiu C.-H."/>
            <person name="Lee Y.-S."/>
            <person name="Embley T.M."/>
            <person name="Coombs G.H."/>
            <person name="Mottram J.C."/>
            <person name="Tachezy J."/>
            <person name="Fraser-Liggett C.M."/>
            <person name="Johnson P.J."/>
        </authorList>
    </citation>
    <scope>NUCLEOTIDE SEQUENCE [LARGE SCALE GENOMIC DNA]</scope>
    <source>
        <strain evidence="3">G3</strain>
    </source>
</reference>
<feature type="domain" description="Baseplate structural protein Gp10 C-terminal" evidence="2">
    <location>
        <begin position="178"/>
        <end position="266"/>
    </location>
</feature>
<feature type="region of interest" description="Disordered" evidence="1">
    <location>
        <begin position="221"/>
        <end position="254"/>
    </location>
</feature>
<keyword evidence="4" id="KW-1185">Reference proteome</keyword>
<dbReference type="Pfam" id="PF12943">
    <property type="entry name" value="DUF3839"/>
    <property type="match status" value="1"/>
</dbReference>